<dbReference type="EMBL" id="MU277235">
    <property type="protein sequence ID" value="KAI0058398.1"/>
    <property type="molecule type" value="Genomic_DNA"/>
</dbReference>
<proteinExistence type="predicted"/>
<evidence type="ECO:0000313" key="2">
    <source>
        <dbReference type="Proteomes" id="UP000814140"/>
    </source>
</evidence>
<protein>
    <submittedName>
        <fullName evidence="1">Uncharacterized protein</fullName>
    </submittedName>
</protein>
<reference evidence="1" key="2">
    <citation type="journal article" date="2022" name="New Phytol.">
        <title>Evolutionary transition to the ectomycorrhizal habit in the genomes of a hyperdiverse lineage of mushroom-forming fungi.</title>
        <authorList>
            <person name="Looney B."/>
            <person name="Miyauchi S."/>
            <person name="Morin E."/>
            <person name="Drula E."/>
            <person name="Courty P.E."/>
            <person name="Kohler A."/>
            <person name="Kuo A."/>
            <person name="LaButti K."/>
            <person name="Pangilinan J."/>
            <person name="Lipzen A."/>
            <person name="Riley R."/>
            <person name="Andreopoulos W."/>
            <person name="He G."/>
            <person name="Johnson J."/>
            <person name="Nolan M."/>
            <person name="Tritt A."/>
            <person name="Barry K.W."/>
            <person name="Grigoriev I.V."/>
            <person name="Nagy L.G."/>
            <person name="Hibbett D."/>
            <person name="Henrissat B."/>
            <person name="Matheny P.B."/>
            <person name="Labbe J."/>
            <person name="Martin F.M."/>
        </authorList>
    </citation>
    <scope>NUCLEOTIDE SEQUENCE</scope>
    <source>
        <strain evidence="1">HHB10654</strain>
    </source>
</reference>
<name>A0ACB8SQA8_9AGAM</name>
<reference evidence="1" key="1">
    <citation type="submission" date="2021-03" db="EMBL/GenBank/DDBJ databases">
        <authorList>
            <consortium name="DOE Joint Genome Institute"/>
            <person name="Ahrendt S."/>
            <person name="Looney B.P."/>
            <person name="Miyauchi S."/>
            <person name="Morin E."/>
            <person name="Drula E."/>
            <person name="Courty P.E."/>
            <person name="Chicoki N."/>
            <person name="Fauchery L."/>
            <person name="Kohler A."/>
            <person name="Kuo A."/>
            <person name="Labutti K."/>
            <person name="Pangilinan J."/>
            <person name="Lipzen A."/>
            <person name="Riley R."/>
            <person name="Andreopoulos W."/>
            <person name="He G."/>
            <person name="Johnson J."/>
            <person name="Barry K.W."/>
            <person name="Grigoriev I.V."/>
            <person name="Nagy L."/>
            <person name="Hibbett D."/>
            <person name="Henrissat B."/>
            <person name="Matheny P.B."/>
            <person name="Labbe J."/>
            <person name="Martin F."/>
        </authorList>
    </citation>
    <scope>NUCLEOTIDE SEQUENCE</scope>
    <source>
        <strain evidence="1">HHB10654</strain>
    </source>
</reference>
<organism evidence="1 2">
    <name type="scientific">Artomyces pyxidatus</name>
    <dbReference type="NCBI Taxonomy" id="48021"/>
    <lineage>
        <taxon>Eukaryota</taxon>
        <taxon>Fungi</taxon>
        <taxon>Dikarya</taxon>
        <taxon>Basidiomycota</taxon>
        <taxon>Agaricomycotina</taxon>
        <taxon>Agaricomycetes</taxon>
        <taxon>Russulales</taxon>
        <taxon>Auriscalpiaceae</taxon>
        <taxon>Artomyces</taxon>
    </lineage>
</organism>
<keyword evidence="2" id="KW-1185">Reference proteome</keyword>
<dbReference type="Proteomes" id="UP000814140">
    <property type="component" value="Unassembled WGS sequence"/>
</dbReference>
<gene>
    <name evidence="1" type="ORF">BV25DRAFT_1840967</name>
</gene>
<comment type="caution">
    <text evidence="1">The sequence shown here is derived from an EMBL/GenBank/DDBJ whole genome shotgun (WGS) entry which is preliminary data.</text>
</comment>
<evidence type="ECO:0000313" key="1">
    <source>
        <dbReference type="EMBL" id="KAI0058398.1"/>
    </source>
</evidence>
<sequence>MDMAERLFSSDDAPSSGTDAARSLVTSIMYRDRGPVLGSGYTVEQTPSACRPPMLIVSRLRAAFSLSAFRHYSTYFTDQGGLYIWVSMRWPSTSGRTSYTPIWTMTAHSQQRSAMQIFRINQRRPSDAEASDIVDAVRDCCSKTVAVRGSYPPRDFLPAFWDTAASPVRRLTGFRTTRTSCSTVYADLAEMCSALVSPSIGESALQVSLHTLHGAALEKIVHVAANVKTSRTSSASWRTTQPAQERSAGVGAVVGEPVFFLARPLGIALIVDAATRRAGQAICISPLAQLGGCERLSLRRTGAMTPPLPLFRPPRRQRESTSRKGLDTFGREETHGRAEEFGHADANDRLDTCGGVGVDRADGFGHAKGNEPERKHLSGVAQLCLLCKKWVASKRCLWLTQLPLALKPSSEAVHWQVVVSRQVRNRPALSMNVVKCGMGHSPPLHLRFAVCTVTVSVSRGFVSATLIQCAHLSLIGRSIPTPPRRQNDLQHSRDAVIIETLKPSKFAQCTLFDYAEVKIGEARHREEQKRFLEHIRAVQEAPPRGFLVMRPFPGLRSEQIEQISPFADGHNTSGDIDPSTHGINGSLGINPTCSRIADEH</sequence>
<accession>A0ACB8SQA8</accession>